<feature type="region of interest" description="Disordered" evidence="1">
    <location>
        <begin position="50"/>
        <end position="86"/>
    </location>
</feature>
<protein>
    <submittedName>
        <fullName evidence="2">Uncharacterized protein</fullName>
    </submittedName>
</protein>
<accession>A0ABT3VF28</accession>
<dbReference type="Proteomes" id="UP001165590">
    <property type="component" value="Unassembled WGS sequence"/>
</dbReference>
<evidence type="ECO:0000313" key="2">
    <source>
        <dbReference type="EMBL" id="MCX4238161.1"/>
    </source>
</evidence>
<evidence type="ECO:0000313" key="3">
    <source>
        <dbReference type="Proteomes" id="UP001165590"/>
    </source>
</evidence>
<feature type="compositionally biased region" description="Gly residues" evidence="1">
    <location>
        <begin position="70"/>
        <end position="84"/>
    </location>
</feature>
<evidence type="ECO:0000256" key="1">
    <source>
        <dbReference type="SAM" id="MobiDB-lite"/>
    </source>
</evidence>
<proteinExistence type="predicted"/>
<organism evidence="2 3">
    <name type="scientific">Streptomyces ortus</name>
    <dbReference type="NCBI Taxonomy" id="2867268"/>
    <lineage>
        <taxon>Bacteria</taxon>
        <taxon>Bacillati</taxon>
        <taxon>Actinomycetota</taxon>
        <taxon>Actinomycetes</taxon>
        <taxon>Kitasatosporales</taxon>
        <taxon>Streptomycetaceae</taxon>
        <taxon>Streptomyces</taxon>
    </lineage>
</organism>
<name>A0ABT3VF28_9ACTN</name>
<keyword evidence="3" id="KW-1185">Reference proteome</keyword>
<gene>
    <name evidence="2" type="ORF">K3769_36405</name>
</gene>
<dbReference type="RefSeq" id="WP_267030481.1">
    <property type="nucleotide sequence ID" value="NZ_JAIFZO010000002.1"/>
</dbReference>
<dbReference type="EMBL" id="JAIFZO010000002">
    <property type="protein sequence ID" value="MCX4238161.1"/>
    <property type="molecule type" value="Genomic_DNA"/>
</dbReference>
<reference evidence="2" key="1">
    <citation type="journal article" date="2022" name="bioRxiv">
        <title>Discovery and biosynthetic assessment of Streptomyces ortus sp nov. isolated from a deep-sea sponge.</title>
        <authorList>
            <person name="Williams S.E."/>
        </authorList>
    </citation>
    <scope>NUCLEOTIDE SEQUENCE</scope>
    <source>
        <strain evidence="2">A15ISP2-DRY2</strain>
    </source>
</reference>
<comment type="caution">
    <text evidence="2">The sequence shown here is derived from an EMBL/GenBank/DDBJ whole genome shotgun (WGS) entry which is preliminary data.</text>
</comment>
<sequence length="207" mass="21860">MIDLVLYGPRGPQPLGHPAAVRVELRNTGTRELWVAGVLDGSENGLRFPRYRPTVTRSGDSDSDGDGHVDFGGTGGTGGTGGRSAGADATGYGTVVAVPVPAEDPLVGPLRPADLRALMPGESWDPTSGPGCLPLMTFARFAPQRPGRYRYALTLDTDAARPEDWLGGFGVPAGAAREDLLTLVGRVPRLRVVADPVEVDFCRRLDQ</sequence>